<name>A0ABY3D436_9PSED</name>
<evidence type="ECO:0000313" key="2">
    <source>
        <dbReference type="EMBL" id="TRZ60025.1"/>
    </source>
</evidence>
<protein>
    <submittedName>
        <fullName evidence="2">Uncharacterized protein</fullName>
    </submittedName>
</protein>
<keyword evidence="1" id="KW-1133">Transmembrane helix</keyword>
<sequence length="193" mass="21700">MMTVNRLPEMRAVIDTGTDWVNLGGFLLTVLAVALGSIVTIITFKRTVRSQEGLARAVAIKDSRQTWINDLRMTCAEYVAAIDVLQYQTDKKKIYQIFVDKVTKEDPSKAAELVASWELESRRVKQAALALKARIELLSNPNEANFKELVELTNEAINRTEKLDGDSETTCEAIIAKAQIILKAEWNRAKNME</sequence>
<comment type="caution">
    <text evidence="2">The sequence shown here is derived from an EMBL/GenBank/DDBJ whole genome shotgun (WGS) entry which is preliminary data.</text>
</comment>
<gene>
    <name evidence="2" type="ORF">DZA28_08620</name>
</gene>
<dbReference type="EMBL" id="QWEF01000001">
    <property type="protein sequence ID" value="TRZ60025.1"/>
    <property type="molecule type" value="Genomic_DNA"/>
</dbReference>
<dbReference type="Proteomes" id="UP001165882">
    <property type="component" value="Unassembled WGS sequence"/>
</dbReference>
<reference evidence="2 3" key="1">
    <citation type="journal article" date="2019" name="Biocontrol Sci. Technol.">
        <title>Pseudomonas putida strain B2017 produced as technical grade active ingredient controls fungal and bacterial crop diseases.</title>
        <authorList>
            <person name="Oliver C."/>
            <person name="Hernandez I."/>
            <person name="Caminal M."/>
            <person name="Lara J.M."/>
            <person name="Fernandez C."/>
        </authorList>
    </citation>
    <scope>NUCLEOTIDE SEQUENCE [LARGE SCALE GENOMIC DNA]</scope>
    <source>
        <strain evidence="2 3">B2017</strain>
    </source>
</reference>
<evidence type="ECO:0000256" key="1">
    <source>
        <dbReference type="SAM" id="Phobius"/>
    </source>
</evidence>
<evidence type="ECO:0000313" key="3">
    <source>
        <dbReference type="Proteomes" id="UP001165882"/>
    </source>
</evidence>
<organism evidence="2 3">
    <name type="scientific">Pseudomonas alloputida</name>
    <dbReference type="NCBI Taxonomy" id="1940621"/>
    <lineage>
        <taxon>Bacteria</taxon>
        <taxon>Pseudomonadati</taxon>
        <taxon>Pseudomonadota</taxon>
        <taxon>Gammaproteobacteria</taxon>
        <taxon>Pseudomonadales</taxon>
        <taxon>Pseudomonadaceae</taxon>
        <taxon>Pseudomonas</taxon>
    </lineage>
</organism>
<accession>A0ABY3D436</accession>
<dbReference type="RefSeq" id="WP_223817359.1">
    <property type="nucleotide sequence ID" value="NZ_QWEF01000001.1"/>
</dbReference>
<keyword evidence="1" id="KW-0472">Membrane</keyword>
<feature type="transmembrane region" description="Helical" evidence="1">
    <location>
        <begin position="20"/>
        <end position="44"/>
    </location>
</feature>
<proteinExistence type="predicted"/>
<keyword evidence="3" id="KW-1185">Reference proteome</keyword>
<keyword evidence="1" id="KW-0812">Transmembrane</keyword>